<sequence>MVSIPTAVILLTVVSWWAVPPRIGALEITTLWSYPIDGGVLPTAAVGDLAEDEGLEVVVGGAWTVYAFTSSGSVL</sequence>
<evidence type="ECO:0000313" key="1">
    <source>
        <dbReference type="EMBL" id="KPJ52755.1"/>
    </source>
</evidence>
<dbReference type="EMBL" id="LIZS01000043">
    <property type="protein sequence ID" value="KPJ52755.1"/>
    <property type="molecule type" value="Genomic_DNA"/>
</dbReference>
<name>A0A0S7WRT6_UNCT6</name>
<dbReference type="Proteomes" id="UP000052008">
    <property type="component" value="Unassembled WGS sequence"/>
</dbReference>
<evidence type="ECO:0000313" key="2">
    <source>
        <dbReference type="Proteomes" id="UP000052008"/>
    </source>
</evidence>
<organism evidence="1 2">
    <name type="scientific">candidate division TA06 bacterium DG_24</name>
    <dbReference type="NCBI Taxonomy" id="1703770"/>
    <lineage>
        <taxon>Bacteria</taxon>
        <taxon>Bacteria division TA06</taxon>
    </lineage>
</organism>
<reference evidence="1 2" key="1">
    <citation type="journal article" date="2015" name="Microbiome">
        <title>Genomic resolution of linkages in carbon, nitrogen, and sulfur cycling among widespread estuary sediment bacteria.</title>
        <authorList>
            <person name="Baker B.J."/>
            <person name="Lazar C.S."/>
            <person name="Teske A.P."/>
            <person name="Dick G.J."/>
        </authorList>
    </citation>
    <scope>NUCLEOTIDE SEQUENCE [LARGE SCALE GENOMIC DNA]</scope>
    <source>
        <strain evidence="1">DG_24</strain>
    </source>
</reference>
<accession>A0A0S7WRT6</accession>
<gene>
    <name evidence="1" type="ORF">AMJ39_06990</name>
</gene>
<proteinExistence type="predicted"/>
<comment type="caution">
    <text evidence="1">The sequence shown here is derived from an EMBL/GenBank/DDBJ whole genome shotgun (WGS) entry which is preliminary data.</text>
</comment>
<dbReference type="STRING" id="1703770.AMJ39_06990"/>
<protein>
    <submittedName>
        <fullName evidence="1">Uncharacterized protein</fullName>
    </submittedName>
</protein>
<dbReference type="AlphaFoldDB" id="A0A0S7WRT6"/>